<dbReference type="NCBIfam" id="TIGR04131">
    <property type="entry name" value="Bac_Flav_CTERM"/>
    <property type="match status" value="1"/>
</dbReference>
<evidence type="ECO:0008006" key="4">
    <source>
        <dbReference type="Google" id="ProtNLM"/>
    </source>
</evidence>
<dbReference type="RefSeq" id="WP_103051937.1">
    <property type="nucleotide sequence ID" value="NZ_POWF01000003.1"/>
</dbReference>
<keyword evidence="1" id="KW-0732">Signal</keyword>
<dbReference type="Pfam" id="PF13585">
    <property type="entry name" value="CHU_C"/>
    <property type="match status" value="1"/>
</dbReference>
<accession>A0A2K1DZJ6</accession>
<dbReference type="Proteomes" id="UP000236641">
    <property type="component" value="Unassembled WGS sequence"/>
</dbReference>
<proteinExistence type="predicted"/>
<gene>
    <name evidence="2" type="ORF">C1T31_07845</name>
</gene>
<feature type="chain" id="PRO_5014415971" description="Ig-like domain-containing protein" evidence="1">
    <location>
        <begin position="19"/>
        <end position="1997"/>
    </location>
</feature>
<protein>
    <recommendedName>
        <fullName evidence="4">Ig-like domain-containing protein</fullName>
    </recommendedName>
</protein>
<feature type="signal peptide" evidence="1">
    <location>
        <begin position="1"/>
        <end position="18"/>
    </location>
</feature>
<evidence type="ECO:0000256" key="1">
    <source>
        <dbReference type="SAM" id="SignalP"/>
    </source>
</evidence>
<sequence length="1997" mass="206136">MKKLITLFLIVIAHSIYAQGPGCPNVQAGPNQVIDCDDAACVDLTATYLETGETNSYAVSSIPFNPPSNFNGLANPLFVNIDDIWSGVVNLPFEFCFFNNNYNQLIVGANGGISFDVSNANTFNGWAFSQTIPNNTNATLADVNIFGAVHDIDPAASNGTHEIGWEVKGTAPCRTFVVSYFNVAQFSCNNLKTFQQIVLYEGTNTIEVYILDKPTCLTWNNGNAVIGIQNPAGTIAYTPPGRNTGNWSASIEAWRFTPNGTPNYDITWYDGGGSPIGNSDTVNVCPTADETFTVEVEYTNCDGSTFTDSDTVTVSVSTGGGNADFTMTPTCDGAIATINGDTGGTFTLNPDPGAPVSIDPATGVVTGGTPGVTYTVDYTIGGACPANDTQSFTVLTAADASFTMTATCDGGTATINGDAGGTFTLNPDPGAPVSIDPATGVVTGGTPGVTYTVEYTIAGTCGDSDTQTVTVLPEDDPSFTMTATCDGGTATITGDAGGTFTLNPDPGAPVSIDPATGVVTGGTPGVTYTVEYTTAGVCPDSDTQTVTVLPEDDPSFTMTATCDGGTATITGDAGGTFTLNPDPGAPVSIDPATGVVTGGTPGVTYTVEYTTAGVCPDSDTQTVTVLTEGNADFTMTPTCDGATATINGDTGGTFTLNPDPGAPVSIDPATGVVTGGTPGVTYTVDYTIGGACPANDTQSFTVLTAADASFTMTATCDGGTATINGDAGGTFTLNPDPGAPVSIDPATGVVTGGTPGVTYTVEYTIAGTCGDSDTQTVTVLPEDNPSFTMTATCDGGTATINGDAGGTFTLNPDPGAPVSIDPATGVVTGGTPGVTYTVEYTTAGVCPDSDTQTVTVLPEDDPSFTMTATCDGGIATINGDAGGTFTLNPDPGAPVSIDPATGVVTGGTPGVTYTVEYTTAGVCPDSDTQTVTVLPEDDPSFTMTATCDGGTATINGDAGGTFTLNPDPGAPVSIDPATGVVTGGTPGVTYTVEYTTAGVCPDSDTQTVTVLPEDDPSFTMTATCDGGTATVSGTAGGTFTLNPDPGAPVSIDPATGVVTGGTPGVTYTVEYTTAGVCPDSDTQTVTVLPEDDPSFTMTATCDGGTATINGDTGGTFTLNPDPGAPVSINSTTGEVTGGTGGVTYTIEYTTSGSCPASTTQDVTVLTEANTDFTITATCDGGTATITGDVGGTFTLNPDPGAPVSIDSATGLVTGGTPGVTYTVQYEITGACSGSSTQDVTVLPIPSIVDPTPLVVCDDDVSDGMTELDLTIKNDEIAAGNSDYVVTYYNSLVAAESGSPEVSPSDDAYIGTDGEVVYIRVEDSNTGCFTTTTLVLNVTNGPDVNPLTPLTYCDPDNDNLGDFDLSTTRDEILASDATLDVSFHLTLQNAQDDVNPQGDTLSNVAGQIIYVRVDYGDNDDCPTIVQLQLIVEPTPEIPTSIDPYVICDDDFDGTASFDLTIMDATIYGTQNPADFILTYHETLADAEASPGLNPIMEPQLSDYVSGNTTIYVRLEGLNGCIKVGQFDLMVNPLPVIPAEAQDGIFEVCDDTNDNDGYAIFDLTSQNDAYTGGDVTLSVDYFETMADIPSNPIANYESYQNTSIGGLPHNPQTIFVTVTETTSGGNCSSMTTLTLVVNTLPTPNDVLPDMITCDDNNPGDLQEEFDLTLNEGLMLNDFDETVTYHESMADAESGENPISNETAYTNIATPQTIYVRVTNTGDPNNASDDGTGCYTIITFDLIVNPIPMFTPDDLYTICVNTNGTEVVGSPTIDTGLSATDYTFEWEDPNGVIVSIDSSYTAVQAGAHIVTITNIDTQCFNVISVNVEESSPPIVDATVVTEAFADDNVIQVIASGDGAASYEFSIDNGPWVSNEPNDNTYTFTNVTPGEHFIQVRDIYGCGIGSDTVLVMDYPLFFTPNNDGDNDTWQISGISSQMDAKIYIFDRYGKLLKQLSPSSPGWDGTLNGYPLPSSDYWFTVDYREPSNDAAKQFQAHFTLKR</sequence>
<keyword evidence="3" id="KW-1185">Reference proteome</keyword>
<name>A0A2K1DZJ6_9FLAO</name>
<comment type="caution">
    <text evidence="2">The sequence shown here is derived from an EMBL/GenBank/DDBJ whole genome shotgun (WGS) entry which is preliminary data.</text>
</comment>
<evidence type="ECO:0000313" key="2">
    <source>
        <dbReference type="EMBL" id="PNQ73414.1"/>
    </source>
</evidence>
<dbReference type="InterPro" id="IPR026341">
    <property type="entry name" value="T9SS_type_B"/>
</dbReference>
<reference evidence="2 3" key="1">
    <citation type="submission" date="2018-01" db="EMBL/GenBank/DDBJ databases">
        <title>The draft genome of Hanstruepera neustonica JCM19743.</title>
        <authorList>
            <person name="He R.-H."/>
            <person name="Du Z.-J."/>
        </authorList>
    </citation>
    <scope>NUCLEOTIDE SEQUENCE [LARGE SCALE GENOMIC DNA]</scope>
    <source>
        <strain evidence="2 3">JCM19743</strain>
    </source>
</reference>
<dbReference type="OrthoDB" id="9765926at2"/>
<dbReference type="EMBL" id="POWF01000003">
    <property type="protein sequence ID" value="PNQ73414.1"/>
    <property type="molecule type" value="Genomic_DNA"/>
</dbReference>
<organism evidence="2 3">
    <name type="scientific">Hanstruepera neustonica</name>
    <dbReference type="NCBI Taxonomy" id="1445657"/>
    <lineage>
        <taxon>Bacteria</taxon>
        <taxon>Pseudomonadati</taxon>
        <taxon>Bacteroidota</taxon>
        <taxon>Flavobacteriia</taxon>
        <taxon>Flavobacteriales</taxon>
        <taxon>Flavobacteriaceae</taxon>
        <taxon>Hanstruepera</taxon>
    </lineage>
</organism>
<evidence type="ECO:0000313" key="3">
    <source>
        <dbReference type="Proteomes" id="UP000236641"/>
    </source>
</evidence>